<dbReference type="InterPro" id="IPR006094">
    <property type="entry name" value="Oxid_FAD_bind_N"/>
</dbReference>
<dbReference type="InterPro" id="IPR036318">
    <property type="entry name" value="FAD-bd_PCMH-like_sf"/>
</dbReference>
<proteinExistence type="inferred from homology"/>
<evidence type="ECO:0000313" key="7">
    <source>
        <dbReference type="EMBL" id="KAB8249172.1"/>
    </source>
</evidence>
<dbReference type="VEuPathDB" id="FungiDB:AFLA_005049"/>
<evidence type="ECO:0000259" key="6">
    <source>
        <dbReference type="PROSITE" id="PS51387"/>
    </source>
</evidence>
<name>A0A5N6H3S8_ASPFL</name>
<dbReference type="VEuPathDB" id="FungiDB:F9C07_2284545"/>
<sequence>MLVANRRPTKGHSTQNRHSLKHRPGATMYWAILHILAVALPTTAFATNHACKVVESKIPGRISYPGTTTYNSSIASYYGDQERALSPNCIFRPTTTAEVSEFVKLMTSNNSTSKFAVRGGGHTFWTGAANIESGITVDLRLINQVELSEDKTIARIGGGAVWDIAYSQLVPYNLTVMGGRIPGIGVGGFATGGGITFASREHGFSCDNIHGYEVVLGSGEVVYVDQRSHPDLWLALKGGSNNFGIVTRFDVATIPQGKMWYSMLNYNYTNATLWAHAKAFSDFMKPENHDGAAMMGMFLDYVEGKLLLSDAMWYTREVEEPAVYDAFTEIPNLGGVAELNTTDNVVANFGENIPSKVDRGFQLTFSFNNPEPSVYMQLFKIWEKGLSKIAKVEGIFVEFLVQPHPVTNGTNMFGLTPGKTDDVMVDMTAAYTNTADDALVKAVITDIVNQQRALLKAHGHLIDFIYLNYADISQKVLQSWGADNVAKLRAVSKRYDPKGVFQKQVPGGYKIPM</sequence>
<dbReference type="GO" id="GO:0016491">
    <property type="term" value="F:oxidoreductase activity"/>
    <property type="evidence" value="ECO:0007669"/>
    <property type="project" value="UniProtKB-KW"/>
</dbReference>
<dbReference type="PANTHER" id="PTHR42973:SF22">
    <property type="entry name" value="FAD-BINDING PCMH-TYPE DOMAIN-CONTAINING PROTEIN-RELATED"/>
    <property type="match status" value="1"/>
</dbReference>
<feature type="domain" description="FAD-binding PCMH-type" evidence="6">
    <location>
        <begin position="83"/>
        <end position="256"/>
    </location>
</feature>
<dbReference type="AlphaFoldDB" id="A0A5N6H3S8"/>
<feature type="region of interest" description="Disordered" evidence="5">
    <location>
        <begin position="1"/>
        <end position="20"/>
    </location>
</feature>
<dbReference type="PROSITE" id="PS51387">
    <property type="entry name" value="FAD_PCMH"/>
    <property type="match status" value="1"/>
</dbReference>
<keyword evidence="4" id="KW-0560">Oxidoreductase</keyword>
<evidence type="ECO:0000256" key="3">
    <source>
        <dbReference type="ARBA" id="ARBA00022827"/>
    </source>
</evidence>
<keyword evidence="2" id="KW-0285">Flavoprotein</keyword>
<accession>A0A5N6H3S8</accession>
<comment type="similarity">
    <text evidence="1">Belongs to the oxygen-dependent FAD-linked oxidoreductase family.</text>
</comment>
<dbReference type="SUPFAM" id="SSF56176">
    <property type="entry name" value="FAD-binding/transporter-associated domain-like"/>
    <property type="match status" value="1"/>
</dbReference>
<dbReference type="Pfam" id="PF08031">
    <property type="entry name" value="BBE"/>
    <property type="match status" value="1"/>
</dbReference>
<evidence type="ECO:0000256" key="2">
    <source>
        <dbReference type="ARBA" id="ARBA00022630"/>
    </source>
</evidence>
<dbReference type="InterPro" id="IPR016169">
    <property type="entry name" value="FAD-bd_PCMH_sub2"/>
</dbReference>
<dbReference type="Gene3D" id="3.30.465.10">
    <property type="match status" value="1"/>
</dbReference>
<organism evidence="7">
    <name type="scientific">Aspergillus flavus</name>
    <dbReference type="NCBI Taxonomy" id="5059"/>
    <lineage>
        <taxon>Eukaryota</taxon>
        <taxon>Fungi</taxon>
        <taxon>Dikarya</taxon>
        <taxon>Ascomycota</taxon>
        <taxon>Pezizomycotina</taxon>
        <taxon>Eurotiomycetes</taxon>
        <taxon>Eurotiomycetidae</taxon>
        <taxon>Eurotiales</taxon>
        <taxon>Aspergillaceae</taxon>
        <taxon>Aspergillus</taxon>
        <taxon>Aspergillus subgen. Circumdati</taxon>
    </lineage>
</organism>
<dbReference type="PANTHER" id="PTHR42973">
    <property type="entry name" value="BINDING OXIDOREDUCTASE, PUTATIVE (AFU_ORTHOLOGUE AFUA_1G17690)-RELATED"/>
    <property type="match status" value="1"/>
</dbReference>
<dbReference type="InterPro" id="IPR016166">
    <property type="entry name" value="FAD-bd_PCMH"/>
</dbReference>
<dbReference type="InterPro" id="IPR012951">
    <property type="entry name" value="BBE"/>
</dbReference>
<evidence type="ECO:0000256" key="1">
    <source>
        <dbReference type="ARBA" id="ARBA00005466"/>
    </source>
</evidence>
<dbReference type="EMBL" id="ML734573">
    <property type="protein sequence ID" value="KAB8249172.1"/>
    <property type="molecule type" value="Genomic_DNA"/>
</dbReference>
<reference evidence="7" key="1">
    <citation type="submission" date="2019-04" db="EMBL/GenBank/DDBJ databases">
        <title>Friends and foes A comparative genomics study of 23 Aspergillus species from section Flavi.</title>
        <authorList>
            <consortium name="DOE Joint Genome Institute"/>
            <person name="Kjaerbolling I."/>
            <person name="Vesth T."/>
            <person name="Frisvad J.C."/>
            <person name="Nybo J.L."/>
            <person name="Theobald S."/>
            <person name="Kildgaard S."/>
            <person name="Isbrandt T."/>
            <person name="Kuo A."/>
            <person name="Sato A."/>
            <person name="Lyhne E.K."/>
            <person name="Kogle M.E."/>
            <person name="Wiebenga A."/>
            <person name="Kun R.S."/>
            <person name="Lubbers R.J."/>
            <person name="Makela M.R."/>
            <person name="Barry K."/>
            <person name="Chovatia M."/>
            <person name="Clum A."/>
            <person name="Daum C."/>
            <person name="Haridas S."/>
            <person name="He G."/>
            <person name="LaButti K."/>
            <person name="Lipzen A."/>
            <person name="Mondo S."/>
            <person name="Riley R."/>
            <person name="Salamov A."/>
            <person name="Simmons B.A."/>
            <person name="Magnuson J.K."/>
            <person name="Henrissat B."/>
            <person name="Mortensen U.H."/>
            <person name="Larsen T.O."/>
            <person name="Devries R.P."/>
            <person name="Grigoriev I.V."/>
            <person name="Machida M."/>
            <person name="Baker S.E."/>
            <person name="Andersen M.R."/>
        </authorList>
    </citation>
    <scope>NUCLEOTIDE SEQUENCE [LARGE SCALE GENOMIC DNA]</scope>
    <source>
        <strain evidence="7">CBS 121.62</strain>
    </source>
</reference>
<dbReference type="GO" id="GO:0071949">
    <property type="term" value="F:FAD binding"/>
    <property type="evidence" value="ECO:0007669"/>
    <property type="project" value="InterPro"/>
</dbReference>
<evidence type="ECO:0000256" key="4">
    <source>
        <dbReference type="ARBA" id="ARBA00023002"/>
    </source>
</evidence>
<dbReference type="Proteomes" id="UP000325434">
    <property type="component" value="Unassembled WGS sequence"/>
</dbReference>
<evidence type="ECO:0000256" key="5">
    <source>
        <dbReference type="SAM" id="MobiDB-lite"/>
    </source>
</evidence>
<gene>
    <name evidence="7" type="ORF">BDV35DRAFT_345232</name>
</gene>
<keyword evidence="3" id="KW-0274">FAD</keyword>
<dbReference type="InterPro" id="IPR050416">
    <property type="entry name" value="FAD-linked_Oxidoreductase"/>
</dbReference>
<protein>
    <recommendedName>
        <fullName evidence="6">FAD-binding PCMH-type domain-containing protein</fullName>
    </recommendedName>
</protein>
<dbReference type="Pfam" id="PF01565">
    <property type="entry name" value="FAD_binding_4"/>
    <property type="match status" value="1"/>
</dbReference>